<sequence length="222" mass="24366">MDGYEDDDSFELVDRGDDRPGVDEVDDDDDLLDDDDLDDDDDDDDDDDEDDEDDEDDYDLDDATEDDVDVAVSVHREEGRVVAQAMDLEAANDLDVLISQLSRLPGDAGAVGFVALDDWIFVAVRVRGRSVQVLLSDGAAAEDWPLARDVADYLDEDDLPDDDDDPTPFGDLGMFSDLGMSELDVESLCTDDDMSPIDQILTVAKRLGAATEVERIVDSFGD</sequence>
<proteinExistence type="predicted"/>
<feature type="compositionally biased region" description="Acidic residues" evidence="1">
    <location>
        <begin position="1"/>
        <end position="11"/>
    </location>
</feature>
<evidence type="ECO:0000313" key="3">
    <source>
        <dbReference type="Proteomes" id="UP000216300"/>
    </source>
</evidence>
<feature type="region of interest" description="Disordered" evidence="1">
    <location>
        <begin position="1"/>
        <end position="61"/>
    </location>
</feature>
<dbReference type="Proteomes" id="UP000216300">
    <property type="component" value="Unassembled WGS sequence"/>
</dbReference>
<dbReference type="RefSeq" id="WP_094452813.1">
    <property type="nucleotide sequence ID" value="NZ_NMVJ01000001.1"/>
</dbReference>
<dbReference type="AlphaFoldDB" id="A0A255EME0"/>
<accession>A0A255EME0</accession>
<evidence type="ECO:0000256" key="1">
    <source>
        <dbReference type="SAM" id="MobiDB-lite"/>
    </source>
</evidence>
<gene>
    <name evidence="2" type="ORF">CGZ91_04360</name>
</gene>
<dbReference type="OrthoDB" id="5189541at2"/>
<dbReference type="NCBIfam" id="TIGR03941">
    <property type="entry name" value="tRNA_deam_assoc"/>
    <property type="match status" value="1"/>
</dbReference>
<organism evidence="2 3">
    <name type="scientific">Parenemella sanctibonifatiensis</name>
    <dbReference type="NCBI Taxonomy" id="2016505"/>
    <lineage>
        <taxon>Bacteria</taxon>
        <taxon>Bacillati</taxon>
        <taxon>Actinomycetota</taxon>
        <taxon>Actinomycetes</taxon>
        <taxon>Propionibacteriales</taxon>
        <taxon>Propionibacteriaceae</taxon>
        <taxon>Parenemella</taxon>
    </lineage>
</organism>
<feature type="compositionally biased region" description="Acidic residues" evidence="1">
    <location>
        <begin position="23"/>
        <end position="61"/>
    </location>
</feature>
<reference evidence="2 3" key="1">
    <citation type="submission" date="2017-07" db="EMBL/GenBank/DDBJ databases">
        <title>Draft whole genome sequences of clinical Proprionibacteriaceae strains.</title>
        <authorList>
            <person name="Bernier A.-M."/>
            <person name="Bernard K."/>
            <person name="Domingo M.-C."/>
        </authorList>
    </citation>
    <scope>NUCLEOTIDE SEQUENCE [LARGE SCALE GENOMIC DNA]</scope>
    <source>
        <strain evidence="2 3">NML 150081</strain>
    </source>
</reference>
<dbReference type="InterPro" id="IPR023869">
    <property type="entry name" value="tRNA_Adeno_NH3ase_assoc_put"/>
</dbReference>
<dbReference type="EMBL" id="NMVJ01000001">
    <property type="protein sequence ID" value="OYN92707.1"/>
    <property type="molecule type" value="Genomic_DNA"/>
</dbReference>
<keyword evidence="3" id="KW-1185">Reference proteome</keyword>
<comment type="caution">
    <text evidence="2">The sequence shown here is derived from an EMBL/GenBank/DDBJ whole genome shotgun (WGS) entry which is preliminary data.</text>
</comment>
<protein>
    <submittedName>
        <fullName evidence="2">tRNA adenosine deaminase</fullName>
    </submittedName>
</protein>
<name>A0A255EME0_9ACTN</name>
<feature type="compositionally biased region" description="Basic and acidic residues" evidence="1">
    <location>
        <begin position="12"/>
        <end position="22"/>
    </location>
</feature>
<evidence type="ECO:0000313" key="2">
    <source>
        <dbReference type="EMBL" id="OYN92707.1"/>
    </source>
</evidence>